<reference evidence="1" key="1">
    <citation type="journal article" date="2014" name="Front. Microbiol.">
        <title>High frequency of phylogenetically diverse reductive dehalogenase-homologous genes in deep subseafloor sedimentary metagenomes.</title>
        <authorList>
            <person name="Kawai M."/>
            <person name="Futagami T."/>
            <person name="Toyoda A."/>
            <person name="Takaki Y."/>
            <person name="Nishi S."/>
            <person name="Hori S."/>
            <person name="Arai W."/>
            <person name="Tsubouchi T."/>
            <person name="Morono Y."/>
            <person name="Uchiyama I."/>
            <person name="Ito T."/>
            <person name="Fujiyama A."/>
            <person name="Inagaki F."/>
            <person name="Takami H."/>
        </authorList>
    </citation>
    <scope>NUCLEOTIDE SEQUENCE</scope>
    <source>
        <strain evidence="1">Expedition CK06-06</strain>
    </source>
</reference>
<protein>
    <submittedName>
        <fullName evidence="1">Uncharacterized protein</fullName>
    </submittedName>
</protein>
<name>X1BMM4_9ZZZZ</name>
<feature type="non-terminal residue" evidence="1">
    <location>
        <position position="136"/>
    </location>
</feature>
<dbReference type="InterPro" id="IPR007395">
    <property type="entry name" value="Zn_peptidase_2"/>
</dbReference>
<dbReference type="EMBL" id="BART01013894">
    <property type="protein sequence ID" value="GAG82422.1"/>
    <property type="molecule type" value="Genomic_DNA"/>
</dbReference>
<accession>X1BMM4</accession>
<gene>
    <name evidence="1" type="ORF">S01H4_28118</name>
</gene>
<dbReference type="PANTHER" id="PTHR36434">
    <property type="entry name" value="MEMBRANE PROTEASE YUGP-RELATED"/>
    <property type="match status" value="1"/>
</dbReference>
<dbReference type="Pfam" id="PF04298">
    <property type="entry name" value="Zn_peptidase_2"/>
    <property type="match status" value="1"/>
</dbReference>
<organism evidence="1">
    <name type="scientific">marine sediment metagenome</name>
    <dbReference type="NCBI Taxonomy" id="412755"/>
    <lineage>
        <taxon>unclassified sequences</taxon>
        <taxon>metagenomes</taxon>
        <taxon>ecological metagenomes</taxon>
    </lineage>
</organism>
<evidence type="ECO:0000313" key="1">
    <source>
        <dbReference type="EMBL" id="GAG82422.1"/>
    </source>
</evidence>
<comment type="caution">
    <text evidence="1">The sequence shown here is derived from an EMBL/GenBank/DDBJ whole genome shotgun (WGS) entry which is preliminary data.</text>
</comment>
<sequence length="136" mass="15134">MFLGIFTWLLFMIPPLIFMIYAQAKVNSAFKKYSRVANMHHVTGAQAAETLLRDNGLEDIRVERIKTKLGDQYDPRHKVLRLSPEVYGNASVAALGIVAHEIGHAVQDKTGYAFLRFRSALVPAASVGGQLGWFCI</sequence>
<dbReference type="PANTHER" id="PTHR36434:SF1">
    <property type="entry name" value="MEMBRANE PROTEASE YUGP-RELATED"/>
    <property type="match status" value="1"/>
</dbReference>
<dbReference type="AlphaFoldDB" id="X1BMM4"/>
<proteinExistence type="predicted"/>